<gene>
    <name evidence="3" type="ORF">TSAR_013499</name>
</gene>
<feature type="transmembrane region" description="Helical" evidence="1">
    <location>
        <begin position="74"/>
        <end position="92"/>
    </location>
</feature>
<evidence type="ECO:0000313" key="3">
    <source>
        <dbReference type="EMBL" id="OXU23312.1"/>
    </source>
</evidence>
<keyword evidence="4" id="KW-1185">Reference proteome</keyword>
<comment type="caution">
    <text evidence="3">The sequence shown here is derived from an EMBL/GenBank/DDBJ whole genome shotgun (WGS) entry which is preliminary data.</text>
</comment>
<sequence length="175" mass="20130">MMFIFLLCIHAEIAFCFRGPHHPRSSISHHHYSPQSEIKLTQDDELLHDTLSLECCEYLRWTGVLNHHLSLKKLIHFLLCTVLFIIIAVMCYTSTHVDFEVEESHSFTVDAEVQLVDAPTKSAVTGHYCPVADHVSLEYVVKRAIAFEAGSQNDVYQPYAHNILQNENEQYKDRS</sequence>
<keyword evidence="1" id="KW-0472">Membrane</keyword>
<keyword evidence="2" id="KW-0732">Signal</keyword>
<proteinExistence type="predicted"/>
<evidence type="ECO:0000256" key="1">
    <source>
        <dbReference type="SAM" id="Phobius"/>
    </source>
</evidence>
<evidence type="ECO:0000256" key="2">
    <source>
        <dbReference type="SAM" id="SignalP"/>
    </source>
</evidence>
<keyword evidence="1" id="KW-0812">Transmembrane</keyword>
<evidence type="ECO:0000313" key="4">
    <source>
        <dbReference type="Proteomes" id="UP000215335"/>
    </source>
</evidence>
<dbReference type="EMBL" id="NNAY01001651">
    <property type="protein sequence ID" value="OXU23312.1"/>
    <property type="molecule type" value="Genomic_DNA"/>
</dbReference>
<name>A0A232EY45_9HYME</name>
<organism evidence="3 4">
    <name type="scientific">Trichomalopsis sarcophagae</name>
    <dbReference type="NCBI Taxonomy" id="543379"/>
    <lineage>
        <taxon>Eukaryota</taxon>
        <taxon>Metazoa</taxon>
        <taxon>Ecdysozoa</taxon>
        <taxon>Arthropoda</taxon>
        <taxon>Hexapoda</taxon>
        <taxon>Insecta</taxon>
        <taxon>Pterygota</taxon>
        <taxon>Neoptera</taxon>
        <taxon>Endopterygota</taxon>
        <taxon>Hymenoptera</taxon>
        <taxon>Apocrita</taxon>
        <taxon>Proctotrupomorpha</taxon>
        <taxon>Chalcidoidea</taxon>
        <taxon>Pteromalidae</taxon>
        <taxon>Pteromalinae</taxon>
        <taxon>Trichomalopsis</taxon>
    </lineage>
</organism>
<protein>
    <submittedName>
        <fullName evidence="3">Uncharacterized protein</fullName>
    </submittedName>
</protein>
<accession>A0A232EY45</accession>
<reference evidence="3 4" key="1">
    <citation type="journal article" date="2017" name="Curr. Biol.">
        <title>The Evolution of Venom by Co-option of Single-Copy Genes.</title>
        <authorList>
            <person name="Martinson E.O."/>
            <person name="Mrinalini"/>
            <person name="Kelkar Y.D."/>
            <person name="Chang C.H."/>
            <person name="Werren J.H."/>
        </authorList>
    </citation>
    <scope>NUCLEOTIDE SEQUENCE [LARGE SCALE GENOMIC DNA]</scope>
    <source>
        <strain evidence="3 4">Alberta</strain>
        <tissue evidence="3">Whole body</tissue>
    </source>
</reference>
<dbReference type="AlphaFoldDB" id="A0A232EY45"/>
<dbReference type="Proteomes" id="UP000215335">
    <property type="component" value="Unassembled WGS sequence"/>
</dbReference>
<keyword evidence="1" id="KW-1133">Transmembrane helix</keyword>
<feature type="signal peptide" evidence="2">
    <location>
        <begin position="1"/>
        <end position="16"/>
    </location>
</feature>
<feature type="chain" id="PRO_5012195516" evidence="2">
    <location>
        <begin position="17"/>
        <end position="175"/>
    </location>
</feature>